<dbReference type="PANTHER" id="PTHR34861">
    <property type="match status" value="1"/>
</dbReference>
<reference evidence="2 3" key="1">
    <citation type="submission" date="2024-07" db="EMBL/GenBank/DDBJ databases">
        <title>Section-level genome sequencing and comparative genomics of Aspergillus sections Usti and Cavernicolus.</title>
        <authorList>
            <consortium name="Lawrence Berkeley National Laboratory"/>
            <person name="Nybo J.L."/>
            <person name="Vesth T.C."/>
            <person name="Theobald S."/>
            <person name="Frisvad J.C."/>
            <person name="Larsen T.O."/>
            <person name="Kjaerboelling I."/>
            <person name="Rothschild-Mancinelli K."/>
            <person name="Lyhne E.K."/>
            <person name="Kogle M.E."/>
            <person name="Barry K."/>
            <person name="Clum A."/>
            <person name="Na H."/>
            <person name="Ledsgaard L."/>
            <person name="Lin J."/>
            <person name="Lipzen A."/>
            <person name="Kuo A."/>
            <person name="Riley R."/>
            <person name="Mondo S."/>
            <person name="Labutti K."/>
            <person name="Haridas S."/>
            <person name="Pangalinan J."/>
            <person name="Salamov A.A."/>
            <person name="Simmons B.A."/>
            <person name="Magnuson J.K."/>
            <person name="Chen J."/>
            <person name="Drula E."/>
            <person name="Henrissat B."/>
            <person name="Wiebenga A."/>
            <person name="Lubbers R.J."/>
            <person name="Gomes A.C."/>
            <person name="Makela M.R."/>
            <person name="Stajich J."/>
            <person name="Grigoriev I.V."/>
            <person name="Mortensen U.H."/>
            <person name="De Vries R.P."/>
            <person name="Baker S.E."/>
            <person name="Andersen M.R."/>
        </authorList>
    </citation>
    <scope>NUCLEOTIDE SEQUENCE [LARGE SCALE GENOMIC DNA]</scope>
    <source>
        <strain evidence="2 3">CBS 123904</strain>
    </source>
</reference>
<dbReference type="Gene3D" id="3.50.30.50">
    <property type="entry name" value="Putative cyclase"/>
    <property type="match status" value="1"/>
</dbReference>
<comment type="caution">
    <text evidence="2">The sequence shown here is derived from an EMBL/GenBank/DDBJ whole genome shotgun (WGS) entry which is preliminary data.</text>
</comment>
<evidence type="ECO:0000313" key="2">
    <source>
        <dbReference type="EMBL" id="KAL2857324.1"/>
    </source>
</evidence>
<evidence type="ECO:0000313" key="3">
    <source>
        <dbReference type="Proteomes" id="UP001610446"/>
    </source>
</evidence>
<gene>
    <name evidence="2" type="ORF">BJY01DRAFT_231063</name>
</gene>
<comment type="similarity">
    <text evidence="1">Belongs to the Cyclase 1 superfamily.</text>
</comment>
<organism evidence="2 3">
    <name type="scientific">Aspergillus pseudoustus</name>
    <dbReference type="NCBI Taxonomy" id="1810923"/>
    <lineage>
        <taxon>Eukaryota</taxon>
        <taxon>Fungi</taxon>
        <taxon>Dikarya</taxon>
        <taxon>Ascomycota</taxon>
        <taxon>Pezizomycotina</taxon>
        <taxon>Eurotiomycetes</taxon>
        <taxon>Eurotiomycetidae</taxon>
        <taxon>Eurotiales</taxon>
        <taxon>Aspergillaceae</taxon>
        <taxon>Aspergillus</taxon>
        <taxon>Aspergillus subgen. Nidulantes</taxon>
    </lineage>
</organism>
<dbReference type="SUPFAM" id="SSF102198">
    <property type="entry name" value="Putative cyclase"/>
    <property type="match status" value="1"/>
</dbReference>
<dbReference type="InterPro" id="IPR007325">
    <property type="entry name" value="KFase/CYL"/>
</dbReference>
<proteinExistence type="inferred from homology"/>
<accession>A0ABR4KZN9</accession>
<dbReference type="PANTHER" id="PTHR34861:SF11">
    <property type="entry name" value="CYCLASE"/>
    <property type="match status" value="1"/>
</dbReference>
<dbReference type="Proteomes" id="UP001610446">
    <property type="component" value="Unassembled WGS sequence"/>
</dbReference>
<evidence type="ECO:0000256" key="1">
    <source>
        <dbReference type="ARBA" id="ARBA00007865"/>
    </source>
</evidence>
<dbReference type="EMBL" id="JBFXLU010000004">
    <property type="protein sequence ID" value="KAL2857324.1"/>
    <property type="molecule type" value="Genomic_DNA"/>
</dbReference>
<keyword evidence="3" id="KW-1185">Reference proteome</keyword>
<sequence>MDVPPFSFLPLNPSHPPHSAWDVWGKDDQLGTLNHLTPQVVVQAKDEIKTGIRIGLNWPLQEMRRPPAFRTPLEHKISTIEGGLMHDDTLCFNTQTSSQWDGFRHCGYENGLFYGGVTASEIRDNKTDQIGVHAWTDQGIVGRGVLIDFASYAARQDIPFNPLGRDEISLDIIRRILEGNGTEIHPGDIILIRTGFLKAYKDASEDRIRHMVSGDPLQYPGVENSKDLAAWLWNSRIASVCCDCPGFEAMPPRGFFLHPVLLAGFGMPIGELFDLEKLADHCAASKRWTFFFVSEPLNVIGGVASPPNALAIF</sequence>
<dbReference type="InterPro" id="IPR037175">
    <property type="entry name" value="KFase_sf"/>
</dbReference>
<name>A0ABR4KZN9_9EURO</name>
<dbReference type="Pfam" id="PF04199">
    <property type="entry name" value="Cyclase"/>
    <property type="match status" value="1"/>
</dbReference>
<protein>
    <recommendedName>
        <fullName evidence="4">Cyclase-domain-containing protein</fullName>
    </recommendedName>
</protein>
<evidence type="ECO:0008006" key="4">
    <source>
        <dbReference type="Google" id="ProtNLM"/>
    </source>
</evidence>